<dbReference type="STRING" id="246404.A0A507FS07"/>
<gene>
    <name evidence="8" type="ORF">CcCBS67573_g00572</name>
</gene>
<feature type="compositionally biased region" description="Basic and acidic residues" evidence="6">
    <location>
        <begin position="38"/>
        <end position="48"/>
    </location>
</feature>
<comment type="cofactor">
    <cofactor evidence="1">
        <name>pyridoxal 5'-phosphate</name>
        <dbReference type="ChEBI" id="CHEBI:597326"/>
    </cofactor>
</comment>
<dbReference type="Gene3D" id="3.40.640.10">
    <property type="entry name" value="Type I PLP-dependent aspartate aminotransferase-like (Major domain)"/>
    <property type="match status" value="1"/>
</dbReference>
<dbReference type="Proteomes" id="UP000320333">
    <property type="component" value="Unassembled WGS sequence"/>
</dbReference>
<evidence type="ECO:0000256" key="3">
    <source>
        <dbReference type="ARBA" id="ARBA00022576"/>
    </source>
</evidence>
<dbReference type="AlphaFoldDB" id="A0A507FS07"/>
<evidence type="ECO:0000313" key="8">
    <source>
        <dbReference type="EMBL" id="TPX78148.1"/>
    </source>
</evidence>
<evidence type="ECO:0000256" key="6">
    <source>
        <dbReference type="SAM" id="MobiDB-lite"/>
    </source>
</evidence>
<proteinExistence type="inferred from homology"/>
<reference evidence="8 9" key="1">
    <citation type="journal article" date="2019" name="Sci. Rep.">
        <title>Comparative genomics of chytrid fungi reveal insights into the obligate biotrophic and pathogenic lifestyle of Synchytrium endobioticum.</title>
        <authorList>
            <person name="van de Vossenberg B.T.L.H."/>
            <person name="Warris S."/>
            <person name="Nguyen H.D.T."/>
            <person name="van Gent-Pelzer M.P.E."/>
            <person name="Joly D.L."/>
            <person name="van de Geest H.C."/>
            <person name="Bonants P.J.M."/>
            <person name="Smith D.S."/>
            <person name="Levesque C.A."/>
            <person name="van der Lee T.A.J."/>
        </authorList>
    </citation>
    <scope>NUCLEOTIDE SEQUENCE [LARGE SCALE GENOMIC DNA]</scope>
    <source>
        <strain evidence="8 9">CBS 675.73</strain>
    </source>
</reference>
<sequence length="511" mass="57517">MTNTKAPTPQPGTLRQWTNALISRVHHVATTEQPQTHQRTERDYEDAHKHLRSSKGHAKREQSFLFDQATTAKFNALVLQEHSRDCDEMGTPGFDHPPTTGVIYVMDRATAKGWTYGDKTWGNFGQGAPEVGPIPDAIERPLSISMELDEFEYAPVAGIKSLRQAVANLYNVRYRENKESKYTWENVCIVPGGRAGLTRIAASIGDANVGFFLPEYTAYEALLTIFKRFVPIPTPLDKDTNYHITPQRLYREIHDRGERPCLQVVVASNPSNPTGQLIEGEQLEKWVDIARTTKTTMVLDEFYSSYIYTHPENLGKTVSSAEFVDDVNVDPIVILDGMTKNFRLPGWRVCWIVGPKEYISSMASSGSFLEGGANHPLQKAAIPLLKPSNAFQDACALQTHFAMKRHYVLERLDQLNLTVEIPPKATFYIWLDLAALPEPYCNGLTFFEACLDEKMICVPGIFFDINPGRRRDLARSPYQGFVRLSFGPPLDELKTGLDGLERLLKKIGYNS</sequence>
<protein>
    <recommendedName>
        <fullName evidence="7">Aminotransferase class I/classII large domain-containing protein</fullName>
    </recommendedName>
</protein>
<dbReference type="PANTHER" id="PTHR46383">
    <property type="entry name" value="ASPARTATE AMINOTRANSFERASE"/>
    <property type="match status" value="1"/>
</dbReference>
<comment type="similarity">
    <text evidence="2">Belongs to the class-I pyridoxal-phosphate-dependent aminotransferase family.</text>
</comment>
<comment type="caution">
    <text evidence="8">The sequence shown here is derived from an EMBL/GenBank/DDBJ whole genome shotgun (WGS) entry which is preliminary data.</text>
</comment>
<evidence type="ECO:0000256" key="5">
    <source>
        <dbReference type="ARBA" id="ARBA00022898"/>
    </source>
</evidence>
<feature type="domain" description="Aminotransferase class I/classII large" evidence="7">
    <location>
        <begin position="123"/>
        <end position="494"/>
    </location>
</feature>
<dbReference type="InterPro" id="IPR004839">
    <property type="entry name" value="Aminotransferase_I/II_large"/>
</dbReference>
<dbReference type="GO" id="GO:0030170">
    <property type="term" value="F:pyridoxal phosphate binding"/>
    <property type="evidence" value="ECO:0007669"/>
    <property type="project" value="InterPro"/>
</dbReference>
<keyword evidence="9" id="KW-1185">Reference proteome</keyword>
<dbReference type="GO" id="GO:0008483">
    <property type="term" value="F:transaminase activity"/>
    <property type="evidence" value="ECO:0007669"/>
    <property type="project" value="UniProtKB-KW"/>
</dbReference>
<dbReference type="InterPro" id="IPR015421">
    <property type="entry name" value="PyrdxlP-dep_Trfase_major"/>
</dbReference>
<keyword evidence="3" id="KW-0032">Aminotransferase</keyword>
<evidence type="ECO:0000256" key="1">
    <source>
        <dbReference type="ARBA" id="ARBA00001933"/>
    </source>
</evidence>
<evidence type="ECO:0000256" key="2">
    <source>
        <dbReference type="ARBA" id="ARBA00007441"/>
    </source>
</evidence>
<feature type="region of interest" description="Disordered" evidence="6">
    <location>
        <begin position="29"/>
        <end position="60"/>
    </location>
</feature>
<name>A0A507FS07_9FUNG</name>
<keyword evidence="5" id="KW-0663">Pyridoxal phosphate</keyword>
<evidence type="ECO:0000313" key="9">
    <source>
        <dbReference type="Proteomes" id="UP000320333"/>
    </source>
</evidence>
<evidence type="ECO:0000259" key="7">
    <source>
        <dbReference type="Pfam" id="PF00155"/>
    </source>
</evidence>
<accession>A0A507FS07</accession>
<dbReference type="SUPFAM" id="SSF53383">
    <property type="entry name" value="PLP-dependent transferases"/>
    <property type="match status" value="1"/>
</dbReference>
<dbReference type="OrthoDB" id="2108at2759"/>
<dbReference type="CDD" id="cd00609">
    <property type="entry name" value="AAT_like"/>
    <property type="match status" value="1"/>
</dbReference>
<dbReference type="GO" id="GO:0006520">
    <property type="term" value="P:amino acid metabolic process"/>
    <property type="evidence" value="ECO:0007669"/>
    <property type="project" value="InterPro"/>
</dbReference>
<evidence type="ECO:0000256" key="4">
    <source>
        <dbReference type="ARBA" id="ARBA00022679"/>
    </source>
</evidence>
<keyword evidence="4" id="KW-0808">Transferase</keyword>
<feature type="compositionally biased region" description="Basic residues" evidence="6">
    <location>
        <begin position="49"/>
        <end position="58"/>
    </location>
</feature>
<dbReference type="PANTHER" id="PTHR46383:SF1">
    <property type="entry name" value="ASPARTATE AMINOTRANSFERASE"/>
    <property type="match status" value="1"/>
</dbReference>
<dbReference type="InterPro" id="IPR015424">
    <property type="entry name" value="PyrdxlP-dep_Trfase"/>
</dbReference>
<dbReference type="EMBL" id="QEAP01000008">
    <property type="protein sequence ID" value="TPX78148.1"/>
    <property type="molecule type" value="Genomic_DNA"/>
</dbReference>
<organism evidence="8 9">
    <name type="scientific">Chytriomyces confervae</name>
    <dbReference type="NCBI Taxonomy" id="246404"/>
    <lineage>
        <taxon>Eukaryota</taxon>
        <taxon>Fungi</taxon>
        <taxon>Fungi incertae sedis</taxon>
        <taxon>Chytridiomycota</taxon>
        <taxon>Chytridiomycota incertae sedis</taxon>
        <taxon>Chytridiomycetes</taxon>
        <taxon>Chytridiales</taxon>
        <taxon>Chytriomycetaceae</taxon>
        <taxon>Chytriomyces</taxon>
    </lineage>
</organism>
<dbReference type="Pfam" id="PF00155">
    <property type="entry name" value="Aminotran_1_2"/>
    <property type="match status" value="1"/>
</dbReference>
<dbReference type="InterPro" id="IPR050596">
    <property type="entry name" value="AspAT/PAT-like"/>
</dbReference>